<comment type="caution">
    <text evidence="2">The sequence shown here is derived from an EMBL/GenBank/DDBJ whole genome shotgun (WGS) entry which is preliminary data.</text>
</comment>
<dbReference type="Gene3D" id="3.40.50.1110">
    <property type="entry name" value="SGNH hydrolase"/>
    <property type="match status" value="1"/>
</dbReference>
<dbReference type="InterPro" id="IPR051532">
    <property type="entry name" value="Ester_Hydrolysis_Enzymes"/>
</dbReference>
<accession>G9NJU6</accession>
<evidence type="ECO:0000313" key="2">
    <source>
        <dbReference type="EMBL" id="EHK49369.1"/>
    </source>
</evidence>
<evidence type="ECO:0000313" key="3">
    <source>
        <dbReference type="Proteomes" id="UP000005426"/>
    </source>
</evidence>
<dbReference type="OMA" id="ILWINCG"/>
<dbReference type="InterPro" id="IPR013830">
    <property type="entry name" value="SGNH_hydro"/>
</dbReference>
<dbReference type="eggNOG" id="ENOG502SPMP">
    <property type="taxonomic scope" value="Eukaryota"/>
</dbReference>
<proteinExistence type="predicted"/>
<dbReference type="PANTHER" id="PTHR30383:SF5">
    <property type="entry name" value="SGNH HYDROLASE-TYPE ESTERASE DOMAIN-CONTAINING PROTEIN"/>
    <property type="match status" value="1"/>
</dbReference>
<dbReference type="InterPro" id="IPR028994">
    <property type="entry name" value="Integrin_alpha_N"/>
</dbReference>
<protein>
    <submittedName>
        <fullName evidence="2">Carbohydrate esterase family 3 protein</fullName>
    </submittedName>
</protein>
<dbReference type="Pfam" id="PF13472">
    <property type="entry name" value="Lipase_GDSL_2"/>
    <property type="match status" value="1"/>
</dbReference>
<dbReference type="EMBL" id="ABDG02000017">
    <property type="protein sequence ID" value="EHK49369.1"/>
    <property type="molecule type" value="Genomic_DNA"/>
</dbReference>
<dbReference type="Proteomes" id="UP000005426">
    <property type="component" value="Unassembled WGS sequence"/>
</dbReference>
<dbReference type="CDD" id="cd01833">
    <property type="entry name" value="XynB_like"/>
    <property type="match status" value="1"/>
</dbReference>
<dbReference type="GO" id="GO:0004622">
    <property type="term" value="F:phosphatidylcholine lysophospholipase activity"/>
    <property type="evidence" value="ECO:0007669"/>
    <property type="project" value="TreeGrafter"/>
</dbReference>
<dbReference type="SUPFAM" id="SSF52266">
    <property type="entry name" value="SGNH hydrolase"/>
    <property type="match status" value="1"/>
</dbReference>
<reference evidence="2 3" key="1">
    <citation type="journal article" date="2011" name="Genome Biol.">
        <title>Comparative genome sequence analysis underscores mycoparasitism as the ancestral life style of Trichoderma.</title>
        <authorList>
            <person name="Kubicek C.P."/>
            <person name="Herrera-Estrella A."/>
            <person name="Seidl-Seiboth V."/>
            <person name="Martinez D.A."/>
            <person name="Druzhinina I.S."/>
            <person name="Thon M."/>
            <person name="Zeilinger S."/>
            <person name="Casas-Flores S."/>
            <person name="Horwitz B.A."/>
            <person name="Mukherjee P.K."/>
            <person name="Mukherjee M."/>
            <person name="Kredics L."/>
            <person name="Alcaraz L.D."/>
            <person name="Aerts A."/>
            <person name="Antal Z."/>
            <person name="Atanasova L."/>
            <person name="Cervantes-Badillo M.G."/>
            <person name="Challacombe J."/>
            <person name="Chertkov O."/>
            <person name="McCluskey K."/>
            <person name="Coulpier F."/>
            <person name="Deshpande N."/>
            <person name="von Doehren H."/>
            <person name="Ebbole D.J."/>
            <person name="Esquivel-Naranjo E.U."/>
            <person name="Fekete E."/>
            <person name="Flipphi M."/>
            <person name="Glaser F."/>
            <person name="Gomez-Rodriguez E.Y."/>
            <person name="Gruber S."/>
            <person name="Han C."/>
            <person name="Henrissat B."/>
            <person name="Hermosa R."/>
            <person name="Hernandez-Onate M."/>
            <person name="Karaffa L."/>
            <person name="Kosti I."/>
            <person name="Le Crom S."/>
            <person name="Lindquist E."/>
            <person name="Lucas S."/>
            <person name="Luebeck M."/>
            <person name="Luebeck P.S."/>
            <person name="Margeot A."/>
            <person name="Metz B."/>
            <person name="Misra M."/>
            <person name="Nevalainen H."/>
            <person name="Omann M."/>
            <person name="Packer N."/>
            <person name="Perrone G."/>
            <person name="Uresti-Rivera E.E."/>
            <person name="Salamov A."/>
            <person name="Schmoll M."/>
            <person name="Seiboth B."/>
            <person name="Shapiro H."/>
            <person name="Sukno S."/>
            <person name="Tamayo-Ramos J.A."/>
            <person name="Tisch D."/>
            <person name="Wiest A."/>
            <person name="Wilkinson H.H."/>
            <person name="Zhang M."/>
            <person name="Coutinho P.M."/>
            <person name="Kenerley C.M."/>
            <person name="Monte E."/>
            <person name="Baker S.E."/>
            <person name="Grigoriev I.V."/>
        </authorList>
    </citation>
    <scope>NUCLEOTIDE SEQUENCE [LARGE SCALE GENOMIC DNA]</scope>
    <source>
        <strain evidence="3">ATCC 20476 / IMI 206040</strain>
    </source>
</reference>
<evidence type="ECO:0000259" key="1">
    <source>
        <dbReference type="Pfam" id="PF13472"/>
    </source>
</evidence>
<name>G9NJU6_HYPAI</name>
<dbReference type="SUPFAM" id="SSF69318">
    <property type="entry name" value="Integrin alpha N-terminal domain"/>
    <property type="match status" value="1"/>
</dbReference>
<dbReference type="PANTHER" id="PTHR30383">
    <property type="entry name" value="THIOESTERASE 1/PROTEASE 1/LYSOPHOSPHOLIPASE L1"/>
    <property type="match status" value="1"/>
</dbReference>
<dbReference type="InterPro" id="IPR036514">
    <property type="entry name" value="SGNH_hydro_sf"/>
</dbReference>
<dbReference type="HOGENOM" id="CLU_053370_0_0_1"/>
<dbReference type="OrthoDB" id="2119228at2759"/>
<keyword evidence="3" id="KW-1185">Reference proteome</keyword>
<gene>
    <name evidence="2" type="ORF">TRIATDRAFT_49554</name>
</gene>
<organism evidence="2 3">
    <name type="scientific">Hypocrea atroviridis (strain ATCC 20476 / IMI 206040)</name>
    <name type="common">Trichoderma atroviride</name>
    <dbReference type="NCBI Taxonomy" id="452589"/>
    <lineage>
        <taxon>Eukaryota</taxon>
        <taxon>Fungi</taxon>
        <taxon>Dikarya</taxon>
        <taxon>Ascomycota</taxon>
        <taxon>Pezizomycotina</taxon>
        <taxon>Sordariomycetes</taxon>
        <taxon>Hypocreomycetidae</taxon>
        <taxon>Hypocreales</taxon>
        <taxon>Hypocreaceae</taxon>
        <taxon>Trichoderma</taxon>
    </lineage>
</organism>
<dbReference type="AlphaFoldDB" id="G9NJU6"/>
<feature type="domain" description="SGNH hydrolase-type esterase" evidence="1">
    <location>
        <begin position="39"/>
        <end position="224"/>
    </location>
</feature>
<sequence>MRTIDSCAITSPEGVDILQYRNSTPGVLVKSSTELRILCVGDSITVGLLDDKNGGDGNGYRLELRNDLSNDKVVFAGTETSDGSMNDGYFAAWSGKTIKYIADHVGPSLEQRPNIILLHAGTNDMNPDSTISTEGNDPQGAANRLGDLVDQMARQCPDAIILVAMIVNTCDPNQSQRTKEYQALVPGVVRQRRNRGLHVIAVDFTTFPISLLQDCIHPTNDGYKKFGDYWYDFITQIPKDWINDPVGYDPVRGEGISANGGIDTNISLPDWGIDQISLGVGHNGDWKFHKNWTAAGKLADGFGLDPRYPWSPAGANNGTNNSIILAGEGPANTIYIADMNGDGMEDYLVVDPNTGGIKIWWNYGPDTSWLNGWKFVEGGQITAGFPHANLETLRFPDINGDGRADYVYIGEGGSLRNFLNIGRVGEQSVSFYDMGGIASGATSNITKLVFADVRILIPIYPHASSTELQLILFTDEWRRP</sequence>